<dbReference type="AlphaFoldDB" id="A0AAD6P7R0"/>
<gene>
    <name evidence="1" type="ORF">OIU84_030124</name>
</gene>
<proteinExistence type="predicted"/>
<dbReference type="EMBL" id="JAPFFJ010000009">
    <property type="protein sequence ID" value="KAJ6420147.1"/>
    <property type="molecule type" value="Genomic_DNA"/>
</dbReference>
<name>A0AAD6P7R0_9ROSI</name>
<evidence type="ECO:0000313" key="2">
    <source>
        <dbReference type="Proteomes" id="UP001162972"/>
    </source>
</evidence>
<reference evidence="1 2" key="1">
    <citation type="journal article" date="2023" name="Int. J. Mol. Sci.">
        <title>De Novo Assembly and Annotation of 11 Diverse Shrub Willow (Salix) Genomes Reveals Novel Gene Organization in Sex-Linked Regions.</title>
        <authorList>
            <person name="Hyden B."/>
            <person name="Feng K."/>
            <person name="Yates T.B."/>
            <person name="Jawdy S."/>
            <person name="Cereghino C."/>
            <person name="Smart L.B."/>
            <person name="Muchero W."/>
        </authorList>
    </citation>
    <scope>NUCLEOTIDE SEQUENCE [LARGE SCALE GENOMIC DNA]</scope>
    <source>
        <tissue evidence="1">Shoot tip</tissue>
    </source>
</reference>
<evidence type="ECO:0000313" key="1">
    <source>
        <dbReference type="EMBL" id="KAJ6420147.1"/>
    </source>
</evidence>
<keyword evidence="2" id="KW-1185">Reference proteome</keyword>
<organism evidence="1 2">
    <name type="scientific">Salix udensis</name>
    <dbReference type="NCBI Taxonomy" id="889485"/>
    <lineage>
        <taxon>Eukaryota</taxon>
        <taxon>Viridiplantae</taxon>
        <taxon>Streptophyta</taxon>
        <taxon>Embryophyta</taxon>
        <taxon>Tracheophyta</taxon>
        <taxon>Spermatophyta</taxon>
        <taxon>Magnoliopsida</taxon>
        <taxon>eudicotyledons</taxon>
        <taxon>Gunneridae</taxon>
        <taxon>Pentapetalae</taxon>
        <taxon>rosids</taxon>
        <taxon>fabids</taxon>
        <taxon>Malpighiales</taxon>
        <taxon>Salicaceae</taxon>
        <taxon>Saliceae</taxon>
        <taxon>Salix</taxon>
    </lineage>
</organism>
<dbReference type="Proteomes" id="UP001162972">
    <property type="component" value="Chromosome 7"/>
</dbReference>
<comment type="caution">
    <text evidence="1">The sequence shown here is derived from an EMBL/GenBank/DDBJ whole genome shotgun (WGS) entry which is preliminary data.</text>
</comment>
<sequence length="62" mass="7280">MFSAILFAFQLEVSFLAKGVLFRLFLTESPFKTHTLEEINHFSINRNPWFWWGSDVVRVTGT</sequence>
<accession>A0AAD6P7R0</accession>
<protein>
    <submittedName>
        <fullName evidence="1">Uncharacterized protein</fullName>
    </submittedName>
</protein>